<dbReference type="EMBL" id="CADCTF010000031">
    <property type="protein sequence ID" value="CAA9222118.1"/>
    <property type="molecule type" value="Genomic_DNA"/>
</dbReference>
<gene>
    <name evidence="1" type="ORF">AVDCRST_MAG50-640</name>
</gene>
<sequence length="37" mass="3766">AGAGGHAVDGGDRRLVHAVHREGLPSDPAELVEHGLL</sequence>
<name>A0A6J4HID2_9ACTN</name>
<evidence type="ECO:0000313" key="1">
    <source>
        <dbReference type="EMBL" id="CAA9222118.1"/>
    </source>
</evidence>
<feature type="non-terminal residue" evidence="1">
    <location>
        <position position="37"/>
    </location>
</feature>
<protein>
    <submittedName>
        <fullName evidence="1">Uncharacterized protein</fullName>
    </submittedName>
</protein>
<reference evidence="1" key="1">
    <citation type="submission" date="2020-02" db="EMBL/GenBank/DDBJ databases">
        <authorList>
            <person name="Meier V. D."/>
        </authorList>
    </citation>
    <scope>NUCLEOTIDE SEQUENCE</scope>
    <source>
        <strain evidence="1">AVDCRST_MAG50</strain>
    </source>
</reference>
<feature type="non-terminal residue" evidence="1">
    <location>
        <position position="1"/>
    </location>
</feature>
<proteinExistence type="predicted"/>
<organism evidence="1">
    <name type="scientific">uncultured Acidimicrobiales bacterium</name>
    <dbReference type="NCBI Taxonomy" id="310071"/>
    <lineage>
        <taxon>Bacteria</taxon>
        <taxon>Bacillati</taxon>
        <taxon>Actinomycetota</taxon>
        <taxon>Acidimicrobiia</taxon>
        <taxon>Acidimicrobiales</taxon>
        <taxon>environmental samples</taxon>
    </lineage>
</organism>
<accession>A0A6J4HID2</accession>
<dbReference type="AlphaFoldDB" id="A0A6J4HID2"/>